<comment type="catalytic activity">
    <reaction evidence="8">
        <text>D-gluconate + ATP = 6-phospho-D-gluconate + ADP + H(+)</text>
        <dbReference type="Rhea" id="RHEA:19433"/>
        <dbReference type="ChEBI" id="CHEBI:15378"/>
        <dbReference type="ChEBI" id="CHEBI:18391"/>
        <dbReference type="ChEBI" id="CHEBI:30616"/>
        <dbReference type="ChEBI" id="CHEBI:58759"/>
        <dbReference type="ChEBI" id="CHEBI:456216"/>
        <dbReference type="EC" id="2.7.1.12"/>
    </reaction>
</comment>
<dbReference type="GO" id="GO:0005737">
    <property type="term" value="C:cytoplasm"/>
    <property type="evidence" value="ECO:0007669"/>
    <property type="project" value="TreeGrafter"/>
</dbReference>
<dbReference type="PANTHER" id="PTHR43442">
    <property type="entry name" value="GLUCONOKINASE-RELATED"/>
    <property type="match status" value="1"/>
</dbReference>
<evidence type="ECO:0000256" key="4">
    <source>
        <dbReference type="ARBA" id="ARBA00022679"/>
    </source>
</evidence>
<evidence type="ECO:0000256" key="8">
    <source>
        <dbReference type="ARBA" id="ARBA00048090"/>
    </source>
</evidence>
<proteinExistence type="inferred from homology"/>
<evidence type="ECO:0000256" key="7">
    <source>
        <dbReference type="ARBA" id="ARBA00022840"/>
    </source>
</evidence>
<dbReference type="InterPro" id="IPR027417">
    <property type="entry name" value="P-loop_NTPase"/>
</dbReference>
<protein>
    <recommendedName>
        <fullName evidence="3">gluconokinase</fullName>
        <ecNumber evidence="3">2.7.1.12</ecNumber>
    </recommendedName>
</protein>
<dbReference type="SUPFAM" id="SSF52540">
    <property type="entry name" value="P-loop containing nucleoside triphosphate hydrolases"/>
    <property type="match status" value="1"/>
</dbReference>
<dbReference type="EC" id="2.7.1.12" evidence="3"/>
<comment type="similarity">
    <text evidence="2">Belongs to the gluconokinase GntK/GntV family.</text>
</comment>
<dbReference type="CDD" id="cd02021">
    <property type="entry name" value="GntK"/>
    <property type="match status" value="1"/>
</dbReference>
<sequence>RPYALRKDDTRTDISKAGGFARAFPIVECPSDQVKEGKIGGDGMVILFENLAEEAEKNEVPVIVCSALKQKYRQQICDGNVGITFLHLYGEFALVKKRMRDRRGHFMPVELLKSQFDTLEMPDENNVITIDIDQPFADVVESCFKATAL</sequence>
<organism evidence="9">
    <name type="scientific">marine sediment metagenome</name>
    <dbReference type="NCBI Taxonomy" id="412755"/>
    <lineage>
        <taxon>unclassified sequences</taxon>
        <taxon>metagenomes</taxon>
        <taxon>ecological metagenomes</taxon>
    </lineage>
</organism>
<dbReference type="InterPro" id="IPR006001">
    <property type="entry name" value="Therm_gnt_kin"/>
</dbReference>
<dbReference type="AlphaFoldDB" id="A0A0F9EK50"/>
<evidence type="ECO:0000256" key="3">
    <source>
        <dbReference type="ARBA" id="ARBA00012054"/>
    </source>
</evidence>
<name>A0A0F9EK50_9ZZZZ</name>
<dbReference type="Gene3D" id="3.40.50.300">
    <property type="entry name" value="P-loop containing nucleotide triphosphate hydrolases"/>
    <property type="match status" value="1"/>
</dbReference>
<feature type="non-terminal residue" evidence="9">
    <location>
        <position position="1"/>
    </location>
</feature>
<dbReference type="GO" id="GO:0046316">
    <property type="term" value="F:gluconokinase activity"/>
    <property type="evidence" value="ECO:0007669"/>
    <property type="project" value="UniProtKB-EC"/>
</dbReference>
<gene>
    <name evidence="9" type="ORF">LCGC14_2064270</name>
</gene>
<dbReference type="EMBL" id="LAZR01024630">
    <property type="protein sequence ID" value="KKL74503.1"/>
    <property type="molecule type" value="Genomic_DNA"/>
</dbReference>
<comment type="pathway">
    <text evidence="1">Carbohydrate acid metabolism.</text>
</comment>
<accession>A0A0F9EK50</accession>
<evidence type="ECO:0000256" key="6">
    <source>
        <dbReference type="ARBA" id="ARBA00022777"/>
    </source>
</evidence>
<keyword evidence="6" id="KW-0418">Kinase</keyword>
<evidence type="ECO:0000313" key="9">
    <source>
        <dbReference type="EMBL" id="KKL74503.1"/>
    </source>
</evidence>
<dbReference type="PANTHER" id="PTHR43442:SF3">
    <property type="entry name" value="GLUCONOKINASE-RELATED"/>
    <property type="match status" value="1"/>
</dbReference>
<evidence type="ECO:0000256" key="2">
    <source>
        <dbReference type="ARBA" id="ARBA00008420"/>
    </source>
</evidence>
<evidence type="ECO:0000256" key="1">
    <source>
        <dbReference type="ARBA" id="ARBA00004761"/>
    </source>
</evidence>
<evidence type="ECO:0000256" key="5">
    <source>
        <dbReference type="ARBA" id="ARBA00022741"/>
    </source>
</evidence>
<comment type="caution">
    <text evidence="9">The sequence shown here is derived from an EMBL/GenBank/DDBJ whole genome shotgun (WGS) entry which is preliminary data.</text>
</comment>
<keyword evidence="5" id="KW-0547">Nucleotide-binding</keyword>
<keyword evidence="4" id="KW-0808">Transferase</keyword>
<dbReference type="GO" id="GO:0005975">
    <property type="term" value="P:carbohydrate metabolic process"/>
    <property type="evidence" value="ECO:0007669"/>
    <property type="project" value="InterPro"/>
</dbReference>
<dbReference type="GO" id="GO:0005524">
    <property type="term" value="F:ATP binding"/>
    <property type="evidence" value="ECO:0007669"/>
    <property type="project" value="UniProtKB-KW"/>
</dbReference>
<reference evidence="9" key="1">
    <citation type="journal article" date="2015" name="Nature">
        <title>Complex archaea that bridge the gap between prokaryotes and eukaryotes.</title>
        <authorList>
            <person name="Spang A."/>
            <person name="Saw J.H."/>
            <person name="Jorgensen S.L."/>
            <person name="Zaremba-Niedzwiedzka K."/>
            <person name="Martijn J."/>
            <person name="Lind A.E."/>
            <person name="van Eijk R."/>
            <person name="Schleper C."/>
            <person name="Guy L."/>
            <person name="Ettema T.J."/>
        </authorList>
    </citation>
    <scope>NUCLEOTIDE SEQUENCE</scope>
</reference>
<keyword evidence="7" id="KW-0067">ATP-binding</keyword>